<feature type="repeat" description="NHL" evidence="3">
    <location>
        <begin position="409"/>
        <end position="440"/>
    </location>
</feature>
<dbReference type="AlphaFoldDB" id="A0A3M6UVN9"/>
<evidence type="ECO:0000256" key="1">
    <source>
        <dbReference type="ARBA" id="ARBA00022737"/>
    </source>
</evidence>
<dbReference type="Gene3D" id="2.120.10.30">
    <property type="entry name" value="TolB, C-terminal domain"/>
    <property type="match status" value="2"/>
</dbReference>
<keyword evidence="2" id="KW-0863">Zinc-finger</keyword>
<dbReference type="CDD" id="cd05819">
    <property type="entry name" value="NHL"/>
    <property type="match status" value="1"/>
</dbReference>
<dbReference type="PROSITE" id="PS51125">
    <property type="entry name" value="NHL"/>
    <property type="match status" value="5"/>
</dbReference>
<dbReference type="GO" id="GO:0000209">
    <property type="term" value="P:protein polyubiquitination"/>
    <property type="evidence" value="ECO:0007669"/>
    <property type="project" value="TreeGrafter"/>
</dbReference>
<evidence type="ECO:0000259" key="4">
    <source>
        <dbReference type="PROSITE" id="PS50119"/>
    </source>
</evidence>
<reference evidence="5 6" key="1">
    <citation type="journal article" date="2018" name="Sci. Rep.">
        <title>Comparative analysis of the Pocillopora damicornis genome highlights role of immune system in coral evolution.</title>
        <authorList>
            <person name="Cunning R."/>
            <person name="Bay R.A."/>
            <person name="Gillette P."/>
            <person name="Baker A.C."/>
            <person name="Traylor-Knowles N."/>
        </authorList>
    </citation>
    <scope>NUCLEOTIDE SEQUENCE [LARGE SCALE GENOMIC DNA]</scope>
    <source>
        <strain evidence="5">RSMAS</strain>
        <tissue evidence="5">Whole animal</tissue>
    </source>
</reference>
<accession>A0A3M6UVN9</accession>
<keyword evidence="6" id="KW-1185">Reference proteome</keyword>
<name>A0A3M6UVN9_POCDA</name>
<dbReference type="PANTHER" id="PTHR24104">
    <property type="entry name" value="E3 UBIQUITIN-PROTEIN LIGASE NHLRC1-RELATED"/>
    <property type="match status" value="1"/>
</dbReference>
<dbReference type="SMART" id="SM00336">
    <property type="entry name" value="BBOX"/>
    <property type="match status" value="2"/>
</dbReference>
<evidence type="ECO:0000313" key="6">
    <source>
        <dbReference type="Proteomes" id="UP000275408"/>
    </source>
</evidence>
<dbReference type="GO" id="GO:0043161">
    <property type="term" value="P:proteasome-mediated ubiquitin-dependent protein catabolic process"/>
    <property type="evidence" value="ECO:0007669"/>
    <property type="project" value="TreeGrafter"/>
</dbReference>
<evidence type="ECO:0000256" key="2">
    <source>
        <dbReference type="PROSITE-ProRule" id="PRU00024"/>
    </source>
</evidence>
<sequence>MESLPDCFYQKNLLDILAIKKCGNAKVTCGNCGENNEKVSYCFHCGEFWCSVCLSGHNIIRANKDHRVLSLKDFEDKDFEDVLKRPAFCLKELHERQVLKFFCKMCNVPVCQTCVIVDHVGHNVEHLELTAKAAKENITIQLDLAKSAGKTHTYLKEEMNEIENCTKATVEKIRNTTQSIIGKLHQFEQKLTSEVEDEGKAALEKLSVRSTAYQAQLTKYEETISQIEHLVNRGTAAEVVQLQSHVSKSLHELKVEPPCRNEGEERLILDFIPNHSFLEKIDDLGSTALGTLSCSATVASKCTVTAKCTAMVGEETKIEIVSRNSRGDQCYSSNDSISSKFSLVKTDCSHDFVWKTVDEKNGKYIISLYSNLLGKVRAQFTINGEPIKQTLLLNIKGRNYAYVDVIHSDFYNPWGVAVNTSDDIYVTDLNNKKVQVLRDHEPFSRTFGRGVVYSPSGICTDSSGRIYVADRDLNKILLFNSQHKLCKKIGDEGGLKEPRGISLDPEGNIIICNSGKSCVQLLSSEGDLLLTYDGRACGLQLPFDCTCHENNVYVSDFKGHSIKVFNDVGKFLFQFGEEGSGNGQFKSPTGLAVDKAGNLLVCDDYNHRVQVFTKDGRFLSKFGCYGDEMGQLNKPTGLAVCRNGDIVVAEFGNNRLQYFRN</sequence>
<dbReference type="Proteomes" id="UP000275408">
    <property type="component" value="Unassembled WGS sequence"/>
</dbReference>
<comment type="caution">
    <text evidence="5">The sequence shown here is derived from an EMBL/GenBank/DDBJ whole genome shotgun (WGS) entry which is preliminary data.</text>
</comment>
<dbReference type="PANTHER" id="PTHR24104:SF25">
    <property type="entry name" value="PROTEIN LIN-41"/>
    <property type="match status" value="1"/>
</dbReference>
<feature type="domain" description="B box-type" evidence="4">
    <location>
        <begin position="24"/>
        <end position="71"/>
    </location>
</feature>
<dbReference type="SUPFAM" id="SSF101898">
    <property type="entry name" value="NHL repeat"/>
    <property type="match status" value="1"/>
</dbReference>
<keyword evidence="1" id="KW-0677">Repeat</keyword>
<dbReference type="SUPFAM" id="SSF57845">
    <property type="entry name" value="B-box zinc-binding domain"/>
    <property type="match status" value="1"/>
</dbReference>
<feature type="repeat" description="NHL" evidence="3">
    <location>
        <begin position="443"/>
        <end position="482"/>
    </location>
</feature>
<dbReference type="InterPro" id="IPR001258">
    <property type="entry name" value="NHL_repeat"/>
</dbReference>
<dbReference type="EMBL" id="RCHS01000623">
    <property type="protein sequence ID" value="RMX57732.1"/>
    <property type="molecule type" value="Genomic_DNA"/>
</dbReference>
<dbReference type="InterPro" id="IPR011042">
    <property type="entry name" value="6-blade_b-propeller_TolB-like"/>
</dbReference>
<feature type="domain" description="B box-type" evidence="4">
    <location>
        <begin position="84"/>
        <end position="127"/>
    </location>
</feature>
<dbReference type="InterPro" id="IPR050952">
    <property type="entry name" value="TRIM-NHL_E3_ligases"/>
</dbReference>
<protein>
    <recommendedName>
        <fullName evidence="4">B box-type domain-containing protein</fullName>
    </recommendedName>
</protein>
<feature type="repeat" description="NHL" evidence="3">
    <location>
        <begin position="572"/>
        <end position="615"/>
    </location>
</feature>
<gene>
    <name evidence="5" type="ORF">pdam_00004991</name>
</gene>
<dbReference type="OrthoDB" id="5979371at2759"/>
<feature type="repeat" description="NHL" evidence="3">
    <location>
        <begin position="488"/>
        <end position="525"/>
    </location>
</feature>
<dbReference type="GO" id="GO:0061630">
    <property type="term" value="F:ubiquitin protein ligase activity"/>
    <property type="evidence" value="ECO:0007669"/>
    <property type="project" value="TreeGrafter"/>
</dbReference>
<dbReference type="Pfam" id="PF01436">
    <property type="entry name" value="NHL"/>
    <property type="match status" value="3"/>
</dbReference>
<evidence type="ECO:0000313" key="5">
    <source>
        <dbReference type="EMBL" id="RMX57732.1"/>
    </source>
</evidence>
<keyword evidence="2" id="KW-0862">Zinc</keyword>
<keyword evidence="2" id="KW-0479">Metal-binding</keyword>
<organism evidence="5 6">
    <name type="scientific">Pocillopora damicornis</name>
    <name type="common">Cauliflower coral</name>
    <name type="synonym">Millepora damicornis</name>
    <dbReference type="NCBI Taxonomy" id="46731"/>
    <lineage>
        <taxon>Eukaryota</taxon>
        <taxon>Metazoa</taxon>
        <taxon>Cnidaria</taxon>
        <taxon>Anthozoa</taxon>
        <taxon>Hexacorallia</taxon>
        <taxon>Scleractinia</taxon>
        <taxon>Astrocoeniina</taxon>
        <taxon>Pocilloporidae</taxon>
        <taxon>Pocillopora</taxon>
    </lineage>
</organism>
<proteinExistence type="predicted"/>
<dbReference type="GO" id="GO:0008270">
    <property type="term" value="F:zinc ion binding"/>
    <property type="evidence" value="ECO:0007669"/>
    <property type="project" value="UniProtKB-KW"/>
</dbReference>
<evidence type="ECO:0000256" key="3">
    <source>
        <dbReference type="PROSITE-ProRule" id="PRU00504"/>
    </source>
</evidence>
<dbReference type="InterPro" id="IPR000315">
    <property type="entry name" value="Znf_B-box"/>
</dbReference>
<feature type="repeat" description="NHL" evidence="3">
    <location>
        <begin position="619"/>
        <end position="661"/>
    </location>
</feature>
<dbReference type="Gene3D" id="3.30.160.60">
    <property type="entry name" value="Classic Zinc Finger"/>
    <property type="match status" value="1"/>
</dbReference>
<dbReference type="PROSITE" id="PS50119">
    <property type="entry name" value="ZF_BBOX"/>
    <property type="match status" value="2"/>
</dbReference>
<dbReference type="Pfam" id="PF00643">
    <property type="entry name" value="zf-B_box"/>
    <property type="match status" value="1"/>
</dbReference>